<evidence type="ECO:0000313" key="8">
    <source>
        <dbReference type="Proteomes" id="UP000229383"/>
    </source>
</evidence>
<dbReference type="SUPFAM" id="SSF54197">
    <property type="entry name" value="HIT-like"/>
    <property type="match status" value="2"/>
</dbReference>
<dbReference type="AlphaFoldDB" id="A0A2H0TI54"/>
<feature type="active site" description="Tele-UMP-histidine intermediate" evidence="4">
    <location>
        <position position="181"/>
    </location>
</feature>
<dbReference type="GO" id="GO:0008108">
    <property type="term" value="F:UDP-glucose:hexose-1-phosphate uridylyltransferase activity"/>
    <property type="evidence" value="ECO:0007669"/>
    <property type="project" value="InterPro"/>
</dbReference>
<gene>
    <name evidence="7" type="ORF">COU46_01315</name>
</gene>
<dbReference type="GO" id="GO:0008270">
    <property type="term" value="F:zinc ion binding"/>
    <property type="evidence" value="ECO:0007669"/>
    <property type="project" value="InterPro"/>
</dbReference>
<feature type="domain" description="Galactose-1-phosphate uridyl transferase N-terminal" evidence="5">
    <location>
        <begin position="10"/>
        <end position="189"/>
    </location>
</feature>
<evidence type="ECO:0000256" key="4">
    <source>
        <dbReference type="PIRSR" id="PIRSR000808-1"/>
    </source>
</evidence>
<evidence type="ECO:0000256" key="1">
    <source>
        <dbReference type="ARBA" id="ARBA00022679"/>
    </source>
</evidence>
<protein>
    <submittedName>
        <fullName evidence="7">Galactose-1-phosphate uridylyltransferase</fullName>
    </submittedName>
</protein>
<evidence type="ECO:0000259" key="5">
    <source>
        <dbReference type="Pfam" id="PF01087"/>
    </source>
</evidence>
<dbReference type="GO" id="GO:0006012">
    <property type="term" value="P:galactose metabolic process"/>
    <property type="evidence" value="ECO:0007669"/>
    <property type="project" value="InterPro"/>
</dbReference>
<keyword evidence="3" id="KW-0119">Carbohydrate metabolism</keyword>
<dbReference type="Pfam" id="PF01087">
    <property type="entry name" value="GalP_UDP_transf"/>
    <property type="match status" value="1"/>
</dbReference>
<proteinExistence type="predicted"/>
<dbReference type="InterPro" id="IPR001937">
    <property type="entry name" value="GalP_UDPtransf1"/>
</dbReference>
<evidence type="ECO:0000256" key="3">
    <source>
        <dbReference type="ARBA" id="ARBA00023277"/>
    </source>
</evidence>
<dbReference type="Gene3D" id="3.30.428.10">
    <property type="entry name" value="HIT-like"/>
    <property type="match status" value="2"/>
</dbReference>
<accession>A0A2H0TI54</accession>
<dbReference type="InterPro" id="IPR053177">
    <property type="entry name" value="ADP-glucose_phosphorylase"/>
</dbReference>
<keyword evidence="2 7" id="KW-0548">Nucleotidyltransferase</keyword>
<comment type="caution">
    <text evidence="7">The sequence shown here is derived from an EMBL/GenBank/DDBJ whole genome shotgun (WGS) entry which is preliminary data.</text>
</comment>
<dbReference type="InterPro" id="IPR011146">
    <property type="entry name" value="HIT-like"/>
</dbReference>
<name>A0A2H0TI54_9BACT</name>
<dbReference type="Pfam" id="PF01230">
    <property type="entry name" value="HIT"/>
    <property type="match status" value="1"/>
</dbReference>
<evidence type="ECO:0000259" key="6">
    <source>
        <dbReference type="Pfam" id="PF01230"/>
    </source>
</evidence>
<dbReference type="InterPro" id="IPR036265">
    <property type="entry name" value="HIT-like_sf"/>
</dbReference>
<evidence type="ECO:0000313" key="7">
    <source>
        <dbReference type="EMBL" id="PIR70495.1"/>
    </source>
</evidence>
<sequence length="346" mass="39847">MTVKKKIKKTNSVSEFRKDPVSGDWILVAIGRKSRPVSFNEKKKARIVSPKEKCPFEDPQKENKFPILWYPKPEIGASEDINDWFLQVIPNKYPFVTPFHICPKKEKNGIYKQMEGTGFSEVIVTRDHIRTIADMNKQEVELVVRSYQERYLTIKNEGCVSYVLIFHNYGPQAGASISHPHSQLIALPISPPDVKRSLKGSRYYFEKNNRCVYCAVLDFEIKEKMRIVYKNGSFVALAPFAPRVSFEVRIYPKIHSPYFENITNKDREDFAEALRFVLGKMKIAMNDPDYNFFIHTAPIGDGNDKHYHWHCEILPRSSIWAGVELGTGIEVVAVSPEEAAERLRSV</sequence>
<dbReference type="PIRSF" id="PIRSF000808">
    <property type="entry name" value="GalT"/>
    <property type="match status" value="1"/>
</dbReference>
<dbReference type="InterPro" id="IPR005849">
    <property type="entry name" value="GalP_Utransf_N"/>
</dbReference>
<dbReference type="PANTHER" id="PTHR42763">
    <property type="entry name" value="ADP-GLUCOSE PHOSPHORYLASE"/>
    <property type="match status" value="1"/>
</dbReference>
<reference evidence="8" key="1">
    <citation type="submission" date="2017-09" db="EMBL/GenBank/DDBJ databases">
        <title>Depth-based differentiation of microbial function through sediment-hosted aquifers and enrichment of novel symbionts in the deep terrestrial subsurface.</title>
        <authorList>
            <person name="Probst A.J."/>
            <person name="Ladd B."/>
            <person name="Jarett J.K."/>
            <person name="Geller-Mcgrath D.E."/>
            <person name="Sieber C.M.K."/>
            <person name="Emerson J.B."/>
            <person name="Anantharaman K."/>
            <person name="Thomas B.C."/>
            <person name="Malmstrom R."/>
            <person name="Stieglmeier M."/>
            <person name="Klingl A."/>
            <person name="Woyke T."/>
            <person name="Ryan C.M."/>
            <person name="Banfield J.F."/>
        </authorList>
    </citation>
    <scope>NUCLEOTIDE SEQUENCE [LARGE SCALE GENOMIC DNA]</scope>
</reference>
<keyword evidence="1 7" id="KW-0808">Transferase</keyword>
<organism evidence="7 8">
    <name type="scientific">Candidatus Niyogibacteria bacterium CG10_big_fil_rev_8_21_14_0_10_42_19</name>
    <dbReference type="NCBI Taxonomy" id="1974725"/>
    <lineage>
        <taxon>Bacteria</taxon>
        <taxon>Candidatus Niyogiibacteriota</taxon>
    </lineage>
</organism>
<evidence type="ECO:0000256" key="2">
    <source>
        <dbReference type="ARBA" id="ARBA00022695"/>
    </source>
</evidence>
<dbReference type="EMBL" id="PFCN01000016">
    <property type="protein sequence ID" value="PIR70495.1"/>
    <property type="molecule type" value="Genomic_DNA"/>
</dbReference>
<dbReference type="PANTHER" id="PTHR42763:SF2">
    <property type="entry name" value="ADP-GLUCOSE PHOSPHORYLASE"/>
    <property type="match status" value="1"/>
</dbReference>
<feature type="domain" description="HIT" evidence="6">
    <location>
        <begin position="225"/>
        <end position="310"/>
    </location>
</feature>
<dbReference type="Proteomes" id="UP000229383">
    <property type="component" value="Unassembled WGS sequence"/>
</dbReference>